<organism evidence="2 3">
    <name type="scientific">Rhizobium alvei</name>
    <dbReference type="NCBI Taxonomy" id="1132659"/>
    <lineage>
        <taxon>Bacteria</taxon>
        <taxon>Pseudomonadati</taxon>
        <taxon>Pseudomonadota</taxon>
        <taxon>Alphaproteobacteria</taxon>
        <taxon>Hyphomicrobiales</taxon>
        <taxon>Rhizobiaceae</taxon>
        <taxon>Rhizobium/Agrobacterium group</taxon>
        <taxon>Rhizobium</taxon>
    </lineage>
</organism>
<dbReference type="SUPFAM" id="SSF46894">
    <property type="entry name" value="C-terminal effector domain of the bipartite response regulators"/>
    <property type="match status" value="1"/>
</dbReference>
<dbReference type="InterPro" id="IPR036388">
    <property type="entry name" value="WH-like_DNA-bd_sf"/>
</dbReference>
<dbReference type="InterPro" id="IPR000792">
    <property type="entry name" value="Tscrpt_reg_LuxR_C"/>
</dbReference>
<dbReference type="PROSITE" id="PS00622">
    <property type="entry name" value="HTH_LUXR_1"/>
    <property type="match status" value="1"/>
</dbReference>
<dbReference type="Proteomes" id="UP001174932">
    <property type="component" value="Unassembled WGS sequence"/>
</dbReference>
<evidence type="ECO:0000313" key="2">
    <source>
        <dbReference type="EMBL" id="MDO6963749.1"/>
    </source>
</evidence>
<comment type="caution">
    <text evidence="2">The sequence shown here is derived from an EMBL/GenBank/DDBJ whole genome shotgun (WGS) entry which is preliminary data.</text>
</comment>
<dbReference type="EMBL" id="JAUOZU010000006">
    <property type="protein sequence ID" value="MDO6963749.1"/>
    <property type="molecule type" value="Genomic_DNA"/>
</dbReference>
<dbReference type="Pfam" id="PF00196">
    <property type="entry name" value="GerE"/>
    <property type="match status" value="1"/>
</dbReference>
<sequence length="368" mass="41606">MIYCETKPSIAVANIRALAALAGPAEYRLPDLVEILRGYVRFDGIKMTWTDENDRPAAVWHVSPDMQAGTQSLEVFHSRFYNNVESDAVVSSRDLLRGARTVDNCHRYGEGFYDSELYWTIMHPLGFRHALRLVLRGPDRPIGFLTLMRGVGEKAFSSEDEQRLKTVEDLLTHAMARNAMQDESQLVPVSDTALVICGNRGDLLHVSDEARQFLNYIFAPSFSMDVIHRNFAREAKAWLYPLVRHTLMPFAKRTSRPPALYRRNQWGGFSARAYSLSAAETGQTETVGITLTRHIPLALRLMRHPAVHELPRREKDVCLKLAEGISVPEIAASLSMSTHTVLGHVTSLYQRFEVNSREKLMISLLSSH</sequence>
<evidence type="ECO:0000313" key="3">
    <source>
        <dbReference type="Proteomes" id="UP001174932"/>
    </source>
</evidence>
<protein>
    <submittedName>
        <fullName evidence="2">Helix-turn-helix transcriptional regulator</fullName>
    </submittedName>
</protein>
<dbReference type="InterPro" id="IPR016032">
    <property type="entry name" value="Sig_transdc_resp-reg_C-effctor"/>
</dbReference>
<keyword evidence="3" id="KW-1185">Reference proteome</keyword>
<dbReference type="RefSeq" id="WP_304375661.1">
    <property type="nucleotide sequence ID" value="NZ_JAUOZU010000006.1"/>
</dbReference>
<accession>A0ABT8YJH5</accession>
<dbReference type="PRINTS" id="PR00038">
    <property type="entry name" value="HTHLUXR"/>
</dbReference>
<gene>
    <name evidence="2" type="ORF">Q4481_07250</name>
</gene>
<proteinExistence type="predicted"/>
<reference evidence="2" key="2">
    <citation type="submission" date="2023-07" db="EMBL/GenBank/DDBJ databases">
        <authorList>
            <person name="Shen H."/>
        </authorList>
    </citation>
    <scope>NUCLEOTIDE SEQUENCE</scope>
    <source>
        <strain evidence="2">TNR-22</strain>
    </source>
</reference>
<name>A0ABT8YJH5_9HYPH</name>
<dbReference type="SMART" id="SM00421">
    <property type="entry name" value="HTH_LUXR"/>
    <property type="match status" value="1"/>
</dbReference>
<dbReference type="Gene3D" id="1.10.10.10">
    <property type="entry name" value="Winged helix-like DNA-binding domain superfamily/Winged helix DNA-binding domain"/>
    <property type="match status" value="1"/>
</dbReference>
<feature type="domain" description="HTH luxR-type" evidence="1">
    <location>
        <begin position="324"/>
        <end position="351"/>
    </location>
</feature>
<reference evidence="2" key="1">
    <citation type="journal article" date="2015" name="Int. J. Syst. Evol. Microbiol.">
        <title>Rhizobium alvei sp. nov., isolated from a freshwater river.</title>
        <authorList>
            <person name="Sheu S.Y."/>
            <person name="Huang H.W."/>
            <person name="Young C.C."/>
            <person name="Chen W.M."/>
        </authorList>
    </citation>
    <scope>NUCLEOTIDE SEQUENCE</scope>
    <source>
        <strain evidence="2">TNR-22</strain>
    </source>
</reference>
<evidence type="ECO:0000259" key="1">
    <source>
        <dbReference type="PROSITE" id="PS00622"/>
    </source>
</evidence>